<dbReference type="PANTHER" id="PTHR35524">
    <property type="entry name" value="ALPHA-ACETOLACTATE DECARBOXYLASE"/>
    <property type="match status" value="1"/>
</dbReference>
<keyword evidence="12" id="KW-1185">Reference proteome</keyword>
<reference evidence="11" key="3">
    <citation type="submission" date="2020-01" db="EMBL/GenBank/DDBJ databases">
        <authorList>
            <person name="Cousin F.J."/>
            <person name="Le Guellec R."/>
            <person name="Cretenet M."/>
        </authorList>
    </citation>
    <scope>NUCLEOTIDE SEQUENCE</scope>
    <source>
        <strain evidence="11">UCMA 15228</strain>
    </source>
</reference>
<gene>
    <name evidence="10" type="primary">budA</name>
    <name evidence="11" type="ORF">DLJ48_02810</name>
    <name evidence="10" type="ORF">EVC35_05470</name>
</gene>
<evidence type="ECO:0000313" key="11">
    <source>
        <dbReference type="EMBL" id="QAS69527.1"/>
    </source>
</evidence>
<name>A0AAJ1R9B0_9LACO</name>
<evidence type="ECO:0000313" key="12">
    <source>
        <dbReference type="Proteomes" id="UP000286907"/>
    </source>
</evidence>
<keyword evidence="8 9" id="KW-0456">Lyase</keyword>
<evidence type="ECO:0000313" key="13">
    <source>
        <dbReference type="Proteomes" id="UP001167919"/>
    </source>
</evidence>
<comment type="catalytic activity">
    <reaction evidence="1 9">
        <text>(2S)-2-acetolactate + H(+) = (R)-acetoin + CO2</text>
        <dbReference type="Rhea" id="RHEA:21580"/>
        <dbReference type="ChEBI" id="CHEBI:15378"/>
        <dbReference type="ChEBI" id="CHEBI:15686"/>
        <dbReference type="ChEBI" id="CHEBI:16526"/>
        <dbReference type="ChEBI" id="CHEBI:58476"/>
        <dbReference type="EC" id="4.1.1.5"/>
    </reaction>
</comment>
<evidence type="ECO:0000256" key="2">
    <source>
        <dbReference type="ARBA" id="ARBA00005170"/>
    </source>
</evidence>
<proteinExistence type="inferred from homology"/>
<keyword evidence="6 9" id="KW-0210">Decarboxylase</keyword>
<dbReference type="CDD" id="cd17299">
    <property type="entry name" value="acetolactate_decarboxylase"/>
    <property type="match status" value="1"/>
</dbReference>
<dbReference type="GO" id="GO:0045151">
    <property type="term" value="P:acetoin biosynthetic process"/>
    <property type="evidence" value="ECO:0007669"/>
    <property type="project" value="UniProtKB-UniRule"/>
</dbReference>
<evidence type="ECO:0000256" key="5">
    <source>
        <dbReference type="ARBA" id="ARBA00020164"/>
    </source>
</evidence>
<reference evidence="11 12" key="1">
    <citation type="journal article" date="2019" name="Syst. Appl. Microbiol.">
        <title>Oenococcus sicerae sp. nov., isolated from French cider.</title>
        <authorList>
            <person name="Cousin F.J."/>
            <person name="Le Guellec R."/>
            <person name="Chagnot C."/>
            <person name="Goux D."/>
            <person name="Dalmasso M."/>
            <person name="Laplace J.M."/>
            <person name="Cretenet M."/>
        </authorList>
    </citation>
    <scope>NUCLEOTIDE SEQUENCE [LARGE SCALE GENOMIC DNA]</scope>
    <source>
        <strain evidence="11 12">UCMA 15228</strain>
    </source>
</reference>
<evidence type="ECO:0000256" key="6">
    <source>
        <dbReference type="ARBA" id="ARBA00022793"/>
    </source>
</evidence>
<dbReference type="InterPro" id="IPR005128">
    <property type="entry name" value="Acetolactate_a_deCO2ase"/>
</dbReference>
<evidence type="ECO:0000256" key="3">
    <source>
        <dbReference type="ARBA" id="ARBA00007106"/>
    </source>
</evidence>
<dbReference type="EC" id="4.1.1.5" evidence="4 9"/>
<dbReference type="NCBIfam" id="TIGR01252">
    <property type="entry name" value="acetolac_decarb"/>
    <property type="match status" value="1"/>
</dbReference>
<dbReference type="Gene3D" id="3.30.1330.80">
    <property type="entry name" value="Hypothetical protein, similar to alpha- acetolactate decarboxylase, domain 2"/>
    <property type="match status" value="2"/>
</dbReference>
<evidence type="ECO:0000256" key="7">
    <source>
        <dbReference type="ARBA" id="ARBA00023061"/>
    </source>
</evidence>
<dbReference type="Proteomes" id="UP000286907">
    <property type="component" value="Chromosome"/>
</dbReference>
<dbReference type="PIRSF" id="PIRSF001332">
    <property type="entry name" value="Acetolac_decarb"/>
    <property type="match status" value="1"/>
</dbReference>
<dbReference type="SUPFAM" id="SSF117856">
    <property type="entry name" value="AF0104/ALDC/Ptd012-like"/>
    <property type="match status" value="1"/>
</dbReference>
<dbReference type="EMBL" id="SDWY01000003">
    <property type="protein sequence ID" value="MDN6900453.1"/>
    <property type="molecule type" value="Genomic_DNA"/>
</dbReference>
<evidence type="ECO:0000256" key="9">
    <source>
        <dbReference type="PIRNR" id="PIRNR001332"/>
    </source>
</evidence>
<keyword evidence="7 9" id="KW-0005">Acetoin biosynthesis</keyword>
<reference evidence="10" key="2">
    <citation type="submission" date="2019-01" db="EMBL/GenBank/DDBJ databases">
        <title>Oenococcus sicerae UCMA17102.</title>
        <authorList>
            <person name="Cousin F.J."/>
            <person name="Le Guellec R."/>
            <person name="Cretenet M."/>
        </authorList>
    </citation>
    <scope>NUCLEOTIDE SEQUENCE</scope>
    <source>
        <strain evidence="10">UCMA17102</strain>
    </source>
</reference>
<dbReference type="EMBL" id="CP029684">
    <property type="protein sequence ID" value="QAS69527.1"/>
    <property type="molecule type" value="Genomic_DNA"/>
</dbReference>
<dbReference type="Proteomes" id="UP001167919">
    <property type="component" value="Unassembled WGS sequence"/>
</dbReference>
<organism evidence="10 13">
    <name type="scientific">Oenococcus sicerae</name>
    <dbReference type="NCBI Taxonomy" id="2203724"/>
    <lineage>
        <taxon>Bacteria</taxon>
        <taxon>Bacillati</taxon>
        <taxon>Bacillota</taxon>
        <taxon>Bacilli</taxon>
        <taxon>Lactobacillales</taxon>
        <taxon>Lactobacillaceae</taxon>
        <taxon>Oenococcus</taxon>
    </lineage>
</organism>
<dbReference type="RefSeq" id="WP_128685718.1">
    <property type="nucleotide sequence ID" value="NZ_CP029684.2"/>
</dbReference>
<evidence type="ECO:0000256" key="1">
    <source>
        <dbReference type="ARBA" id="ARBA00001784"/>
    </source>
</evidence>
<accession>A0AAJ1R9B0</accession>
<dbReference type="AlphaFoldDB" id="A0AAJ1R9B0"/>
<protein>
    <recommendedName>
        <fullName evidence="5 9">Alpha-acetolactate decarboxylase</fullName>
        <ecNumber evidence="4 9">4.1.1.5</ecNumber>
    </recommendedName>
</protein>
<dbReference type="Pfam" id="PF03306">
    <property type="entry name" value="AAL_decarboxy"/>
    <property type="match status" value="1"/>
</dbReference>
<sequence length="239" mass="26671">MAEDIRKLYQHGILAQIMDGQYDGTMRLKELLNHGNFGIGTTTGIGVELIILDGFAYGIPGSGKVRSLNAQTEEVPFATINYFDNELPSERLKQTNAADFEKLVSEKYELQNVFAAIKVHGEFTNVLARSADQQQKPYPPFSQVAAAQHEFQADHLKATIVGYYSPSVYEGAAAAGFHLHILSDDHHFGGHLLDFTIDKADLQVQIFDNFELNLPTKNKIFRSRKLDLSTLKAAIRKTE</sequence>
<evidence type="ECO:0000256" key="8">
    <source>
        <dbReference type="ARBA" id="ARBA00023239"/>
    </source>
</evidence>
<dbReference type="PANTHER" id="PTHR35524:SF1">
    <property type="entry name" value="ALPHA-ACETOLACTATE DECARBOXYLASE"/>
    <property type="match status" value="1"/>
</dbReference>
<dbReference type="GO" id="GO:0047605">
    <property type="term" value="F:acetolactate decarboxylase activity"/>
    <property type="evidence" value="ECO:0007669"/>
    <property type="project" value="UniProtKB-UniRule"/>
</dbReference>
<comment type="pathway">
    <text evidence="2 9">Polyol metabolism; (R,R)-butane-2,3-diol biosynthesis; (R,R)-butane-2,3-diol from pyruvate: step 2/3.</text>
</comment>
<comment type="similarity">
    <text evidence="3 9">Belongs to the alpha-acetolactate decarboxylase family.</text>
</comment>
<evidence type="ECO:0000313" key="10">
    <source>
        <dbReference type="EMBL" id="MDN6900453.1"/>
    </source>
</evidence>
<evidence type="ECO:0000256" key="4">
    <source>
        <dbReference type="ARBA" id="ARBA00013204"/>
    </source>
</evidence>